<comment type="similarity">
    <text evidence="1 4">Belongs to the short-chain dehydrogenases/reductases (SDR) family.</text>
</comment>
<dbReference type="InterPro" id="IPR002347">
    <property type="entry name" value="SDR_fam"/>
</dbReference>
<feature type="domain" description="Ketoreductase" evidence="5">
    <location>
        <begin position="7"/>
        <end position="186"/>
    </location>
</feature>
<gene>
    <name evidence="6" type="ORF">JX360_12180</name>
</gene>
<dbReference type="PRINTS" id="PR00081">
    <property type="entry name" value="GDHRDH"/>
</dbReference>
<evidence type="ECO:0000256" key="3">
    <source>
        <dbReference type="ARBA" id="ARBA00023002"/>
    </source>
</evidence>
<comment type="caution">
    <text evidence="6">The sequence shown here is derived from an EMBL/GenBank/DDBJ whole genome shotgun (WGS) entry which is preliminary data.</text>
</comment>
<organism evidence="6 7">
    <name type="scientific">Thermostichus vulcanus str. 'Rupite'</name>
    <dbReference type="NCBI Taxonomy" id="2813851"/>
    <lineage>
        <taxon>Bacteria</taxon>
        <taxon>Bacillati</taxon>
        <taxon>Cyanobacteriota</taxon>
        <taxon>Cyanophyceae</taxon>
        <taxon>Thermostichales</taxon>
        <taxon>Thermostichaceae</taxon>
        <taxon>Thermostichus</taxon>
    </lineage>
</organism>
<evidence type="ECO:0000313" key="7">
    <source>
        <dbReference type="Proteomes" id="UP000830835"/>
    </source>
</evidence>
<dbReference type="SMART" id="SM00822">
    <property type="entry name" value="PKS_KR"/>
    <property type="match status" value="1"/>
</dbReference>
<reference evidence="6" key="1">
    <citation type="submission" date="2021-02" db="EMBL/GenBank/DDBJ databases">
        <title>The CRISPR/cas machinery reduction and long-range gene transfer in the hot spring cyanobacterium Synechococcus.</title>
        <authorList>
            <person name="Dvorak P."/>
            <person name="Jahodarova E."/>
            <person name="Hasler P."/>
            <person name="Poulickova A."/>
        </authorList>
    </citation>
    <scope>NUCLEOTIDE SEQUENCE</scope>
    <source>
        <strain evidence="6">Rupite</strain>
    </source>
</reference>
<evidence type="ECO:0000256" key="1">
    <source>
        <dbReference type="ARBA" id="ARBA00006484"/>
    </source>
</evidence>
<evidence type="ECO:0000256" key="2">
    <source>
        <dbReference type="ARBA" id="ARBA00022857"/>
    </source>
</evidence>
<dbReference type="SUPFAM" id="SSF51735">
    <property type="entry name" value="NAD(P)-binding Rossmann-fold domains"/>
    <property type="match status" value="1"/>
</dbReference>
<dbReference type="Gene3D" id="3.40.50.720">
    <property type="entry name" value="NAD(P)-binding Rossmann-like Domain"/>
    <property type="match status" value="1"/>
</dbReference>
<dbReference type="InterPro" id="IPR020904">
    <property type="entry name" value="Sc_DH/Rdtase_CS"/>
</dbReference>
<evidence type="ECO:0000313" key="6">
    <source>
        <dbReference type="EMBL" id="MCJ2543654.1"/>
    </source>
</evidence>
<evidence type="ECO:0000256" key="4">
    <source>
        <dbReference type="RuleBase" id="RU000363"/>
    </source>
</evidence>
<dbReference type="InterPro" id="IPR036291">
    <property type="entry name" value="NAD(P)-bd_dom_sf"/>
</dbReference>
<dbReference type="CDD" id="cd05374">
    <property type="entry name" value="17beta-HSD-like_SDR_c"/>
    <property type="match status" value="1"/>
</dbReference>
<dbReference type="Pfam" id="PF00106">
    <property type="entry name" value="adh_short"/>
    <property type="match status" value="1"/>
</dbReference>
<keyword evidence="3" id="KW-0560">Oxidoreductase</keyword>
<dbReference type="PROSITE" id="PS00061">
    <property type="entry name" value="ADH_SHORT"/>
    <property type="match status" value="1"/>
</dbReference>
<proteinExistence type="inferred from homology"/>
<dbReference type="InterPro" id="IPR057326">
    <property type="entry name" value="KR_dom"/>
</dbReference>
<dbReference type="PANTHER" id="PTHR43391:SF14">
    <property type="entry name" value="DEHYDROGENASE_REDUCTASE SDR FAMILY PROTEIN 7-LIKE"/>
    <property type="match status" value="1"/>
</dbReference>
<accession>A0ABT0CCZ1</accession>
<evidence type="ECO:0000259" key="5">
    <source>
        <dbReference type="SMART" id="SM00822"/>
    </source>
</evidence>
<keyword evidence="7" id="KW-1185">Reference proteome</keyword>
<dbReference type="EMBL" id="JAFIRA010000033">
    <property type="protein sequence ID" value="MCJ2543654.1"/>
    <property type="molecule type" value="Genomic_DNA"/>
</dbReference>
<dbReference type="PANTHER" id="PTHR43391">
    <property type="entry name" value="RETINOL DEHYDROGENASE-RELATED"/>
    <property type="match status" value="1"/>
</dbReference>
<keyword evidence="2" id="KW-0521">NADP</keyword>
<sequence length="291" mass="31079">MSSLANQVVLITGASAGIGEAVALEAAKQGARLVLAARREGVLQTVKDLVVGRGAEALVVPTDMADTAQVEALAQKALDHFGRVDILVNNAGYGQMGPVEEVDVAAMRRQFEVNVFGLHTLTRALLPQMRERGSGRIINLSSVAGQMSMPFSGVYNATKFAVEALSDALRVEVAPFGVKVILIEPGPVATEFGRVAEETFGAVVNPNGPYKAILDSTADMASSFNKMAWPVEKVVEPIMRAMTDPHPSDRYTAFTGGKLALGLMRLLPASLADQMWRRIYKLDQLGSPESV</sequence>
<name>A0ABT0CCZ1_THEVL</name>
<dbReference type="PRINTS" id="PR00080">
    <property type="entry name" value="SDRFAMILY"/>
</dbReference>
<protein>
    <submittedName>
        <fullName evidence="6">SDR family oxidoreductase</fullName>
    </submittedName>
</protein>
<dbReference type="Proteomes" id="UP000830835">
    <property type="component" value="Unassembled WGS sequence"/>
</dbReference>